<protein>
    <submittedName>
        <fullName evidence="5">AraC-type DNA-binding protein</fullName>
    </submittedName>
</protein>
<dbReference type="Pfam" id="PF12833">
    <property type="entry name" value="HTH_18"/>
    <property type="match status" value="1"/>
</dbReference>
<feature type="domain" description="HTH araC/xylS-type" evidence="4">
    <location>
        <begin position="176"/>
        <end position="273"/>
    </location>
</feature>
<dbReference type="Proteomes" id="UP000199309">
    <property type="component" value="Unassembled WGS sequence"/>
</dbReference>
<dbReference type="SUPFAM" id="SSF51215">
    <property type="entry name" value="Regulatory protein AraC"/>
    <property type="match status" value="1"/>
</dbReference>
<evidence type="ECO:0000256" key="1">
    <source>
        <dbReference type="ARBA" id="ARBA00023015"/>
    </source>
</evidence>
<evidence type="ECO:0000313" key="6">
    <source>
        <dbReference type="Proteomes" id="UP000199309"/>
    </source>
</evidence>
<dbReference type="SUPFAM" id="SSF46689">
    <property type="entry name" value="Homeodomain-like"/>
    <property type="match status" value="2"/>
</dbReference>
<dbReference type="SMART" id="SM00342">
    <property type="entry name" value="HTH_ARAC"/>
    <property type="match status" value="1"/>
</dbReference>
<evidence type="ECO:0000256" key="2">
    <source>
        <dbReference type="ARBA" id="ARBA00023125"/>
    </source>
</evidence>
<reference evidence="5 6" key="1">
    <citation type="submission" date="2016-10" db="EMBL/GenBank/DDBJ databases">
        <authorList>
            <person name="de Groot N.N."/>
        </authorList>
    </citation>
    <scope>NUCLEOTIDE SEQUENCE [LARGE SCALE GENOMIC DNA]</scope>
    <source>
        <strain evidence="5 6">DSM 16981</strain>
    </source>
</reference>
<gene>
    <name evidence="5" type="ORF">SAMN05660299_01827</name>
</gene>
<keyword evidence="6" id="KW-1185">Reference proteome</keyword>
<dbReference type="InterPro" id="IPR018060">
    <property type="entry name" value="HTH_AraC"/>
</dbReference>
<sequence>MYQKIGYLAEQLRLFYISDRTDQKFPYHYHDFDKITLFFQGDVQYEIEGKTYSLQPYDIVLVQAGQLHRPIVHNTANYERIIAYLSPMFFEVYRKQGCDLSCIFSEARSHVLRQPQEVSNIYGISCRIRQAFNEKKEDSPILQQTLFLEFMLFLARDVREHHIGYVKTGNQNGKIQTIIEYINTHLTNDLSIPDIASLFYISPDYLMHLFKNETGYSLANYITTKRLLLARNLIQQGFPLTTVCYDSGFRNYSTFYRAWKNLFRTSPRQGTTGDIGKPKIVD</sequence>
<dbReference type="PROSITE" id="PS01124">
    <property type="entry name" value="HTH_ARAC_FAMILY_2"/>
    <property type="match status" value="1"/>
</dbReference>
<dbReference type="AlphaFoldDB" id="A0A1G9XHS9"/>
<evidence type="ECO:0000256" key="3">
    <source>
        <dbReference type="ARBA" id="ARBA00023163"/>
    </source>
</evidence>
<name>A0A1G9XHS9_9FIRM</name>
<dbReference type="GO" id="GO:0003700">
    <property type="term" value="F:DNA-binding transcription factor activity"/>
    <property type="evidence" value="ECO:0007669"/>
    <property type="project" value="InterPro"/>
</dbReference>
<dbReference type="InterPro" id="IPR014710">
    <property type="entry name" value="RmlC-like_jellyroll"/>
</dbReference>
<dbReference type="OrthoDB" id="9774814at2"/>
<dbReference type="PANTHER" id="PTHR43280:SF34">
    <property type="entry name" value="ARAC-FAMILY TRANSCRIPTIONAL REGULATOR"/>
    <property type="match status" value="1"/>
</dbReference>
<dbReference type="Gene3D" id="2.60.120.10">
    <property type="entry name" value="Jelly Rolls"/>
    <property type="match status" value="1"/>
</dbReference>
<dbReference type="Pfam" id="PF02311">
    <property type="entry name" value="AraC_binding"/>
    <property type="match status" value="1"/>
</dbReference>
<evidence type="ECO:0000313" key="5">
    <source>
        <dbReference type="EMBL" id="SDM96091.1"/>
    </source>
</evidence>
<dbReference type="InterPro" id="IPR003313">
    <property type="entry name" value="AraC-bd"/>
</dbReference>
<dbReference type="EMBL" id="FNHQ01000018">
    <property type="protein sequence ID" value="SDM96091.1"/>
    <property type="molecule type" value="Genomic_DNA"/>
</dbReference>
<dbReference type="GO" id="GO:0043565">
    <property type="term" value="F:sequence-specific DNA binding"/>
    <property type="evidence" value="ECO:0007669"/>
    <property type="project" value="InterPro"/>
</dbReference>
<keyword evidence="2 5" id="KW-0238">DNA-binding</keyword>
<proteinExistence type="predicted"/>
<keyword evidence="1" id="KW-0805">Transcription regulation</keyword>
<dbReference type="RefSeq" id="WP_091650906.1">
    <property type="nucleotide sequence ID" value="NZ_FNHQ01000018.1"/>
</dbReference>
<dbReference type="InterPro" id="IPR009057">
    <property type="entry name" value="Homeodomain-like_sf"/>
</dbReference>
<keyword evidence="3" id="KW-0804">Transcription</keyword>
<dbReference type="Gene3D" id="1.10.10.60">
    <property type="entry name" value="Homeodomain-like"/>
    <property type="match status" value="2"/>
</dbReference>
<dbReference type="STRING" id="349095.SAMN05660299_01827"/>
<dbReference type="InterPro" id="IPR037923">
    <property type="entry name" value="HTH-like"/>
</dbReference>
<accession>A0A1G9XHS9</accession>
<dbReference type="PANTHER" id="PTHR43280">
    <property type="entry name" value="ARAC-FAMILY TRANSCRIPTIONAL REGULATOR"/>
    <property type="match status" value="1"/>
</dbReference>
<organism evidence="5 6">
    <name type="scientific">Megasphaera paucivorans</name>
    <dbReference type="NCBI Taxonomy" id="349095"/>
    <lineage>
        <taxon>Bacteria</taxon>
        <taxon>Bacillati</taxon>
        <taxon>Bacillota</taxon>
        <taxon>Negativicutes</taxon>
        <taxon>Veillonellales</taxon>
        <taxon>Veillonellaceae</taxon>
        <taxon>Megasphaera</taxon>
    </lineage>
</organism>
<evidence type="ECO:0000259" key="4">
    <source>
        <dbReference type="PROSITE" id="PS01124"/>
    </source>
</evidence>